<dbReference type="eggNOG" id="KOG2516">
    <property type="taxonomic scope" value="Eukaryota"/>
</dbReference>
<feature type="transmembrane region" description="Helical" evidence="12">
    <location>
        <begin position="99"/>
        <end position="115"/>
    </location>
</feature>
<keyword evidence="7 12" id="KW-0256">Endoplasmic reticulum</keyword>
<feature type="transmembrane region" description="Helical" evidence="12">
    <location>
        <begin position="343"/>
        <end position="362"/>
    </location>
</feature>
<evidence type="ECO:0000313" key="14">
    <source>
        <dbReference type="EMBL" id="EMG45928.1"/>
    </source>
</evidence>
<dbReference type="GO" id="GO:0052917">
    <property type="term" value="F:dol-P-Man:Man(7)GlcNAc(2)-PP-Dol alpha-1,6-mannosyltransferase activity"/>
    <property type="evidence" value="ECO:0007669"/>
    <property type="project" value="UniProtKB-EC"/>
</dbReference>
<dbReference type="GO" id="GO:0006487">
    <property type="term" value="P:protein N-linked glycosylation"/>
    <property type="evidence" value="ECO:0007669"/>
    <property type="project" value="TreeGrafter"/>
</dbReference>
<dbReference type="GO" id="GO:0005789">
    <property type="term" value="C:endoplasmic reticulum membrane"/>
    <property type="evidence" value="ECO:0007669"/>
    <property type="project" value="UniProtKB-SubCell"/>
</dbReference>
<feature type="chain" id="PRO_5004035043" description="Mannosyltransferase" evidence="13">
    <location>
        <begin position="24"/>
        <end position="488"/>
    </location>
</feature>
<keyword evidence="4 12" id="KW-0328">Glycosyltransferase</keyword>
<proteinExistence type="inferred from homology"/>
<keyword evidence="13" id="KW-0732">Signal</keyword>
<comment type="function">
    <text evidence="10">Mannosyltransferase that operates in the biosynthetic pathway of dolichol-linked oligosaccharides, the glycan precursors employed in protein asparagine (N)-glycosylation. The assembly of dolichol-linked oligosaccharides begins on the cytosolic side of the endoplasmic reticulum membrane and finishes in its lumen. The sequential addition of sugars to dolichol pyrophosphate produces dolichol-linked oligosaccharides containing fourteen sugars, including two GlcNAcs, nine mannoses and three glucoses. Once assembled, the oligosaccharide is transferred from the lipid to nascent proteins by oligosaccharyltransferases. In the lumen of the endoplasmic reticulum, adds the eighth mannose residue in an alpha-1,6 linkage onto Man(7)GlcNAc(2)-PP-dolichol to produce Man(8)GlcNAc(2)-PP-dolichol.</text>
</comment>
<comment type="catalytic activity">
    <reaction evidence="11">
        <text>an alpha-D-Man-(1-&gt;2)-alpha-D-Man-(1-&gt;2)-alpha-D-Man-(1-&gt;3)-[alpha-D-Man-(1-&gt;2)-alpha-D-Man-(1-&gt;3)-alpha-D-Man-(1-&gt;6)]-beta-D-Man-(1-&gt;4)-beta-D-GlcNAc-(1-&gt;4)-alpha-D-GlcNAc-diphospho-di-trans,poly-cis-dolichol + a di-trans,poly-cis-dolichyl beta-D-mannosyl phosphate = an alpha-D-Man-(1-&gt;2)-alpha-D-Man-(1-&gt;2)-alpha-D-Man-(1-&gt;3)-[alpha-D-Man-(1-&gt;2)-alpha-D-Man-(1-&gt;3)-[alpha-D-Man-(1-&gt;6)]-alpha-D-Man-(1-&gt;6)]-beta-D-Man-(1-&gt;4)-beta-D-GlcNAc-(1-&gt;4)-alpha-D-GlcNAc-diphospho-di-trans,poly-cis-dolichol + a di-trans,poly-cis-dolichyl phosphate + H(+)</text>
        <dbReference type="Rhea" id="RHEA:29535"/>
        <dbReference type="Rhea" id="RHEA-COMP:19498"/>
        <dbReference type="Rhea" id="RHEA-COMP:19501"/>
        <dbReference type="Rhea" id="RHEA-COMP:19518"/>
        <dbReference type="Rhea" id="RHEA-COMP:19519"/>
        <dbReference type="ChEBI" id="CHEBI:15378"/>
        <dbReference type="ChEBI" id="CHEBI:57683"/>
        <dbReference type="ChEBI" id="CHEBI:58211"/>
        <dbReference type="ChEBI" id="CHEBI:132517"/>
        <dbReference type="ChEBI" id="CHEBI:132519"/>
        <dbReference type="EC" id="2.4.1.260"/>
    </reaction>
    <physiologicalReaction direction="left-to-right" evidence="11">
        <dbReference type="Rhea" id="RHEA:29536"/>
    </physiologicalReaction>
</comment>
<dbReference type="PANTHER" id="PTHR22760">
    <property type="entry name" value="GLYCOSYLTRANSFERASE"/>
    <property type="match status" value="1"/>
</dbReference>
<feature type="transmembrane region" description="Helical" evidence="12">
    <location>
        <begin position="160"/>
        <end position="186"/>
    </location>
</feature>
<dbReference type="HOGENOM" id="CLU_008917_4_0_1"/>
<evidence type="ECO:0000256" key="12">
    <source>
        <dbReference type="RuleBase" id="RU363075"/>
    </source>
</evidence>
<comment type="caution">
    <text evidence="14">The sequence shown here is derived from an EMBL/GenBank/DDBJ whole genome shotgun (WGS) entry which is preliminary data.</text>
</comment>
<comment type="subcellular location">
    <subcellularLocation>
        <location evidence="1 12">Endoplasmic reticulum membrane</location>
        <topology evidence="1 12">Multi-pass membrane protein</topology>
    </subcellularLocation>
</comment>
<dbReference type="Proteomes" id="UP000011777">
    <property type="component" value="Unassembled WGS sequence"/>
</dbReference>
<feature type="transmembrane region" description="Helical" evidence="12">
    <location>
        <begin position="67"/>
        <end position="87"/>
    </location>
</feature>
<dbReference type="AlphaFoldDB" id="M3J231"/>
<protein>
    <recommendedName>
        <fullName evidence="12">Mannosyltransferase</fullName>
        <ecNumber evidence="12">2.4.1.-</ecNumber>
    </recommendedName>
</protein>
<keyword evidence="5" id="KW-0808">Transferase</keyword>
<sequence>MRRFNRVLDAILVALVSYHLIISPYTKVEESFNIQAVHDILKYGVFPIENIDNYDHKQFPGAVPRTFIGSLVLAGLTKPFLAFSAFLGTELQGYEVQTLVRGILGLVNALMLIRLRDSINRIALHDRRSRIKGSIGFWYVIFLISQFHLIYYSSRTVPNFIALPVVNFAISKILVGDLSGLTLLAFTGIVFRLEVGLFGLIIAVVSSLVFGQSNIFVNVFYMVIGTILGGVASVCIDSYFWGRLVIPEIDSFIFNIVQGKSSEWGVEPWGTYFQKYLFQLFRPPIILMMAIPGLLSDPADDGTKFGDRTAVSHPARHSLRILFVSSVLFIAAMSFQPHKEWRFIIYTVPIFTLQAGNGLANISMKWSLGFLNKLLVLIIVCLIGVSSVLSLSMGYISSFNYPGGDALEFTNAYIVQHYNNNTPVRIHMDVASCMTGITQFGELQNELITYDKTESIIGIEPRSGIDITWVVEIDNRDQQLLESLQESE</sequence>
<dbReference type="UniPathway" id="UPA00378"/>
<dbReference type="STRING" id="1245528.M3J231"/>
<reference evidence="14 15" key="1">
    <citation type="submission" date="2013-02" db="EMBL/GenBank/DDBJ databases">
        <title>Genome sequence of Candida maltosa Xu316, a potential industrial strain for xylitol and ethanol production.</title>
        <authorList>
            <person name="Yu J."/>
            <person name="Wang Q."/>
            <person name="Geng X."/>
            <person name="Bao W."/>
            <person name="He P."/>
            <person name="Cai J."/>
        </authorList>
    </citation>
    <scope>NUCLEOTIDE SEQUENCE [LARGE SCALE GENOMIC DNA]</scope>
    <source>
        <strain evidence="15">Xu316</strain>
    </source>
</reference>
<evidence type="ECO:0000256" key="8">
    <source>
        <dbReference type="ARBA" id="ARBA00022989"/>
    </source>
</evidence>
<keyword evidence="15" id="KW-1185">Reference proteome</keyword>
<evidence type="ECO:0000256" key="7">
    <source>
        <dbReference type="ARBA" id="ARBA00022824"/>
    </source>
</evidence>
<dbReference type="PANTHER" id="PTHR22760:SF1">
    <property type="entry name" value="DOL-P-MAN:MAN(7)GLCNAC(2)-PP-DOL ALPHA-1,6-MANNOSYLTRANSFERASE"/>
    <property type="match status" value="1"/>
</dbReference>
<keyword evidence="8 12" id="KW-1133">Transmembrane helix</keyword>
<evidence type="ECO:0000256" key="1">
    <source>
        <dbReference type="ARBA" id="ARBA00004477"/>
    </source>
</evidence>
<feature type="signal peptide" evidence="13">
    <location>
        <begin position="1"/>
        <end position="23"/>
    </location>
</feature>
<evidence type="ECO:0000256" key="9">
    <source>
        <dbReference type="ARBA" id="ARBA00023136"/>
    </source>
</evidence>
<dbReference type="EC" id="2.4.1.-" evidence="12"/>
<comment type="similarity">
    <text evidence="3 12">Belongs to the glycosyltransferase 22 family.</text>
</comment>
<feature type="transmembrane region" description="Helical" evidence="12">
    <location>
        <begin position="136"/>
        <end position="154"/>
    </location>
</feature>
<evidence type="ECO:0000256" key="10">
    <source>
        <dbReference type="ARBA" id="ARBA00044721"/>
    </source>
</evidence>
<evidence type="ECO:0000256" key="4">
    <source>
        <dbReference type="ARBA" id="ARBA00022676"/>
    </source>
</evidence>
<dbReference type="InterPro" id="IPR005599">
    <property type="entry name" value="GPI_mannosylTrfase"/>
</dbReference>
<evidence type="ECO:0000256" key="2">
    <source>
        <dbReference type="ARBA" id="ARBA00004922"/>
    </source>
</evidence>
<feature type="transmembrane region" description="Helical" evidence="12">
    <location>
        <begin position="219"/>
        <end position="241"/>
    </location>
</feature>
<feature type="transmembrane region" description="Helical" evidence="12">
    <location>
        <begin position="318"/>
        <end position="337"/>
    </location>
</feature>
<dbReference type="OrthoDB" id="19039at2759"/>
<evidence type="ECO:0000256" key="3">
    <source>
        <dbReference type="ARBA" id="ARBA00007063"/>
    </source>
</evidence>
<keyword evidence="6 12" id="KW-0812">Transmembrane</keyword>
<evidence type="ECO:0000313" key="15">
    <source>
        <dbReference type="Proteomes" id="UP000011777"/>
    </source>
</evidence>
<evidence type="ECO:0000256" key="13">
    <source>
        <dbReference type="SAM" id="SignalP"/>
    </source>
</evidence>
<dbReference type="Pfam" id="PF03901">
    <property type="entry name" value="Glyco_transf_22"/>
    <property type="match status" value="1"/>
</dbReference>
<organism evidence="14 15">
    <name type="scientific">Candida maltosa (strain Xu316)</name>
    <name type="common">Yeast</name>
    <dbReference type="NCBI Taxonomy" id="1245528"/>
    <lineage>
        <taxon>Eukaryota</taxon>
        <taxon>Fungi</taxon>
        <taxon>Dikarya</taxon>
        <taxon>Ascomycota</taxon>
        <taxon>Saccharomycotina</taxon>
        <taxon>Pichiomycetes</taxon>
        <taxon>Debaryomycetaceae</taxon>
        <taxon>Candida/Lodderomyces clade</taxon>
        <taxon>Candida</taxon>
    </lineage>
</organism>
<feature type="transmembrane region" description="Helical" evidence="12">
    <location>
        <begin position="193"/>
        <end position="213"/>
    </location>
</feature>
<dbReference type="OMA" id="WWVEVRM"/>
<accession>M3J231</accession>
<evidence type="ECO:0000256" key="11">
    <source>
        <dbReference type="ARBA" id="ARBA00048899"/>
    </source>
</evidence>
<comment type="pathway">
    <text evidence="2">Protein modification; protein glycosylation.</text>
</comment>
<feature type="transmembrane region" description="Helical" evidence="12">
    <location>
        <begin position="374"/>
        <end position="396"/>
    </location>
</feature>
<gene>
    <name evidence="14" type="ORF">G210_3850</name>
</gene>
<name>M3J231_CANMX</name>
<evidence type="ECO:0000256" key="6">
    <source>
        <dbReference type="ARBA" id="ARBA00022692"/>
    </source>
</evidence>
<dbReference type="EMBL" id="AOGT01002268">
    <property type="protein sequence ID" value="EMG45928.1"/>
    <property type="molecule type" value="Genomic_DNA"/>
</dbReference>
<evidence type="ECO:0000256" key="5">
    <source>
        <dbReference type="ARBA" id="ARBA00022679"/>
    </source>
</evidence>
<keyword evidence="9 12" id="KW-0472">Membrane</keyword>